<feature type="domain" description="ATP-dependent RecD2 DNA helicase SH3" evidence="7">
    <location>
        <begin position="582"/>
        <end position="653"/>
    </location>
</feature>
<feature type="domain" description="ATP-dependent RecD2 DNA helicase-like helix-hairpin-helix" evidence="6">
    <location>
        <begin position="149"/>
        <end position="239"/>
    </location>
</feature>
<evidence type="ECO:0000313" key="10">
    <source>
        <dbReference type="Proteomes" id="UP001059480"/>
    </source>
</evidence>
<dbReference type="NCBIfam" id="TIGR01448">
    <property type="entry name" value="recD_rel"/>
    <property type="match status" value="1"/>
</dbReference>
<evidence type="ECO:0000256" key="4">
    <source>
        <dbReference type="SAM" id="MobiDB-lite"/>
    </source>
</evidence>
<dbReference type="Gene3D" id="1.10.10.2220">
    <property type="match status" value="1"/>
</dbReference>
<dbReference type="InterPro" id="IPR006345">
    <property type="entry name" value="RecD2"/>
</dbReference>
<dbReference type="InterPro" id="IPR055446">
    <property type="entry name" value="RecD2_N_OB"/>
</dbReference>
<name>A0ABT1WRS8_9LACT</name>
<reference evidence="9" key="2">
    <citation type="journal article" date="2023" name="Curr. Microbiol.">
        <title>Granulicatella seriolae sp. nov., a Novel Facultative Anaerobe Isolated from Yellowtail Marine Fish.</title>
        <authorList>
            <person name="Lee M."/>
            <person name="Choi Y.J."/>
            <person name="Farooq A."/>
            <person name="Jeong J.B."/>
            <person name="Jung M.Y."/>
        </authorList>
    </citation>
    <scope>NUCLEOTIDE SEQUENCE</scope>
    <source>
        <strain evidence="9">S8</strain>
    </source>
</reference>
<dbReference type="SUPFAM" id="SSF52540">
    <property type="entry name" value="P-loop containing nucleoside triphosphate hydrolases"/>
    <property type="match status" value="1"/>
</dbReference>
<comment type="caution">
    <text evidence="9">The sequence shown here is derived from an EMBL/GenBank/DDBJ whole genome shotgun (WGS) entry which is preliminary data.</text>
</comment>
<dbReference type="Pfam" id="PF13538">
    <property type="entry name" value="UvrD_C_2"/>
    <property type="match status" value="1"/>
</dbReference>
<dbReference type="Pfam" id="PF23139">
    <property type="entry name" value="OB_YrrC"/>
    <property type="match status" value="1"/>
</dbReference>
<proteinExistence type="inferred from homology"/>
<dbReference type="PANTHER" id="PTHR43788:SF6">
    <property type="entry name" value="DNA HELICASE B"/>
    <property type="match status" value="1"/>
</dbReference>
<keyword evidence="3" id="KW-0413">Isomerase</keyword>
<evidence type="ECO:0000259" key="6">
    <source>
        <dbReference type="Pfam" id="PF14490"/>
    </source>
</evidence>
<dbReference type="Gene3D" id="2.30.30.940">
    <property type="match status" value="1"/>
</dbReference>
<dbReference type="InterPro" id="IPR041451">
    <property type="entry name" value="RecD2_SH13"/>
</dbReference>
<evidence type="ECO:0000313" key="9">
    <source>
        <dbReference type="EMBL" id="MCQ9210620.1"/>
    </source>
</evidence>
<dbReference type="Gene3D" id="3.40.50.300">
    <property type="entry name" value="P-loop containing nucleotide triphosphate hydrolases"/>
    <property type="match status" value="2"/>
</dbReference>
<keyword evidence="1 3" id="KW-0547">Nucleotide-binding</keyword>
<feature type="domain" description="ATP-dependent RecD2 DNA helicase OB-fold" evidence="8">
    <location>
        <begin position="6"/>
        <end position="83"/>
    </location>
</feature>
<comment type="similarity">
    <text evidence="3">Belongs to the RecD family. RecD2 subfamily.</text>
</comment>
<dbReference type="InterPro" id="IPR027417">
    <property type="entry name" value="P-loop_NTPase"/>
</dbReference>
<protein>
    <recommendedName>
        <fullName evidence="3">ATP-dependent RecD2 DNA helicase</fullName>
        <ecNumber evidence="3">5.6.2.3</ecNumber>
    </recommendedName>
    <alternativeName>
        <fullName evidence="3">DNA 5'-3' helicase subunit RecD2</fullName>
    </alternativeName>
</protein>
<evidence type="ECO:0000256" key="1">
    <source>
        <dbReference type="ARBA" id="ARBA00022741"/>
    </source>
</evidence>
<gene>
    <name evidence="3" type="primary">recD2</name>
    <name evidence="9" type="ORF">NPA36_08670</name>
</gene>
<keyword evidence="3" id="KW-0347">Helicase</keyword>
<evidence type="ECO:0000256" key="3">
    <source>
        <dbReference type="HAMAP-Rule" id="MF_01488"/>
    </source>
</evidence>
<feature type="region of interest" description="Disordered" evidence="4">
    <location>
        <begin position="754"/>
        <end position="803"/>
    </location>
</feature>
<keyword evidence="2 3" id="KW-0067">ATP-binding</keyword>
<organism evidence="9 10">
    <name type="scientific">Granulicatella seriolae</name>
    <dbReference type="NCBI Taxonomy" id="2967226"/>
    <lineage>
        <taxon>Bacteria</taxon>
        <taxon>Bacillati</taxon>
        <taxon>Bacillota</taxon>
        <taxon>Bacilli</taxon>
        <taxon>Lactobacillales</taxon>
        <taxon>Carnobacteriaceae</taxon>
        <taxon>Granulicatella</taxon>
    </lineage>
</organism>
<evidence type="ECO:0000259" key="5">
    <source>
        <dbReference type="Pfam" id="PF13538"/>
    </source>
</evidence>
<keyword evidence="10" id="KW-1185">Reference proteome</keyword>
<feature type="domain" description="UvrD-like helicase C-terminal" evidence="5">
    <location>
        <begin position="670"/>
        <end position="717"/>
    </location>
</feature>
<comment type="function">
    <text evidence="3">DNA-dependent ATPase and ATP-dependent 5'-3' DNA helicase. Has no activity on blunt DNA or DNA with 3'-overhangs, requires at least 10 bases of 5'-ssDNA for helicase activity.</text>
</comment>
<reference evidence="9" key="3">
    <citation type="journal article" date="2023" name="Microbiol. Resour. Announc.">
        <title>Draft Genome Sequence of Granulicatella sp. Strain S8, Isolated from a Marine Fish, Seriola quinqueradiata.</title>
        <authorList>
            <person name="Lee M."/>
            <person name="Farooq A."/>
            <person name="Jeong J.B."/>
            <person name="Jung M.Y."/>
        </authorList>
    </citation>
    <scope>NUCLEOTIDE SEQUENCE</scope>
    <source>
        <strain evidence="9">S8</strain>
    </source>
</reference>
<dbReference type="CDD" id="cd17933">
    <property type="entry name" value="DEXSc_RecD-like"/>
    <property type="match status" value="1"/>
</dbReference>
<reference evidence="9" key="1">
    <citation type="submission" date="2022-07" db="EMBL/GenBank/DDBJ databases">
        <authorList>
            <person name="Jung M.-Y."/>
            <person name="Lee M."/>
        </authorList>
    </citation>
    <scope>NUCLEOTIDE SEQUENCE</scope>
    <source>
        <strain evidence="9">S8</strain>
    </source>
</reference>
<dbReference type="InterPro" id="IPR027785">
    <property type="entry name" value="UvrD-like_helicase_C"/>
</dbReference>
<evidence type="ECO:0000256" key="2">
    <source>
        <dbReference type="ARBA" id="ARBA00022840"/>
    </source>
</evidence>
<dbReference type="RefSeq" id="WP_256945733.1">
    <property type="nucleotide sequence ID" value="NZ_JANHNZ010000010.1"/>
</dbReference>
<dbReference type="EC" id="5.6.2.3" evidence="3"/>
<dbReference type="HAMAP" id="MF_01488">
    <property type="entry name" value="RecD2"/>
    <property type="match status" value="1"/>
</dbReference>
<dbReference type="InterPro" id="IPR050534">
    <property type="entry name" value="Coronavir_polyprotein_1ab"/>
</dbReference>
<dbReference type="CDD" id="cd18809">
    <property type="entry name" value="SF1_C_RecD"/>
    <property type="match status" value="1"/>
</dbReference>
<keyword evidence="3" id="KW-0378">Hydrolase</keyword>
<keyword evidence="3" id="KW-0238">DNA-binding</keyword>
<dbReference type="EMBL" id="JANHNZ010000010">
    <property type="protein sequence ID" value="MCQ9210620.1"/>
    <property type="molecule type" value="Genomic_DNA"/>
</dbReference>
<dbReference type="Pfam" id="PF18335">
    <property type="entry name" value="SH3_13"/>
    <property type="match status" value="1"/>
</dbReference>
<dbReference type="Proteomes" id="UP001059480">
    <property type="component" value="Unassembled WGS sequence"/>
</dbReference>
<feature type="compositionally biased region" description="Polar residues" evidence="4">
    <location>
        <begin position="757"/>
        <end position="767"/>
    </location>
</feature>
<dbReference type="InterPro" id="IPR029493">
    <property type="entry name" value="RecD2-like_HHH"/>
</dbReference>
<dbReference type="Pfam" id="PF13245">
    <property type="entry name" value="AAA_19"/>
    <property type="match status" value="1"/>
</dbReference>
<accession>A0ABT1WRS8</accession>
<evidence type="ECO:0000259" key="7">
    <source>
        <dbReference type="Pfam" id="PF18335"/>
    </source>
</evidence>
<sequence length="833" mass="94402">MESENFIVGQIKTFFYENPTNFYKVCLIDVEESNLTLEKNVIVVTGTFGQLHEDVSYRFLGQLVSHPKYGQQFSASSYQQAQPTGKTGLISYFSSERFPGIGKKTAERIVDLLGIEAIDRIIEDENALNGIPGLNKRKQNMMRETIIQNQGSEKTRLTLINYGFSFQLAQKIINTFKGQTLDILNEDPYLFMYSVKGIGFKRIDALAEQMNISADSMVRLKGAVYYVLREICFQYGHTYLYKNDLLMHTQTILEQSRSYIIELEQIEEAIMELVREGKVIVDKDRLALFPFFYSEIGIASSLERLKAEQSEQVYSEEKIKRAIKSVEKENGIHYGDSQVQSIIQAIQSPIFILTGGPGTGKTTVINGIVSVFCQLNHIDLNKKLRLQEPLPILLAAPTGRAAKRMSETTSMPASTIHRLLGMTGEEDEMDLDEFHELEGDLLIIDEMSMVDTWLMNRLLKAVPTNMQILFVGDKNQLPSVGPGQVLSDLLASGEIPQVELTEIYRQEASSTIISLAHQMKDGRLPDDFRQRTSDRSFIPSMPQQILSVVEQVIKKAVASGYSKRDIQVLAPMYKGEAGIDAINTLVQNLLNPLVRPGQRQVEHFDRIFRVGDKVLQLVNQAEQNVFNGDMGEIVAIQFANENEDKTDKLFVAFDQTEVEYARNDWQQLTLAYCCSIHKAQGSEFRLVILPMLQAYSRMLRRNLVYTAVTRAKETLILCGQYQAFSQAVSQVSDVRQTLLKEFIMAEEENDLGLEMESLSTSPNQADTRQPKISEKNSPIENSIELENQPDVNKSEDKQDKQLPSYLTENMVMMRMVDPMIGMEDLSPYDFMSV</sequence>
<dbReference type="PANTHER" id="PTHR43788">
    <property type="entry name" value="DNA2/NAM7 HELICASE FAMILY MEMBER"/>
    <property type="match status" value="1"/>
</dbReference>
<evidence type="ECO:0000259" key="8">
    <source>
        <dbReference type="Pfam" id="PF23139"/>
    </source>
</evidence>
<comment type="catalytic activity">
    <reaction evidence="3">
        <text>ATP + H2O = ADP + phosphate + H(+)</text>
        <dbReference type="Rhea" id="RHEA:13065"/>
        <dbReference type="ChEBI" id="CHEBI:15377"/>
        <dbReference type="ChEBI" id="CHEBI:15378"/>
        <dbReference type="ChEBI" id="CHEBI:30616"/>
        <dbReference type="ChEBI" id="CHEBI:43474"/>
        <dbReference type="ChEBI" id="CHEBI:456216"/>
        <dbReference type="EC" id="5.6.2.3"/>
    </reaction>
</comment>
<feature type="binding site" evidence="3">
    <location>
        <begin position="358"/>
        <end position="362"/>
    </location>
    <ligand>
        <name>ATP</name>
        <dbReference type="ChEBI" id="CHEBI:30616"/>
    </ligand>
</feature>
<dbReference type="Pfam" id="PF14490">
    <property type="entry name" value="HHH_RecD2"/>
    <property type="match status" value="1"/>
</dbReference>